<dbReference type="EMBL" id="JBHRXK010000004">
    <property type="protein sequence ID" value="MFC3551467.1"/>
    <property type="molecule type" value="Genomic_DNA"/>
</dbReference>
<feature type="chain" id="PRO_5047263685" description="OmpA-like domain-containing protein" evidence="2">
    <location>
        <begin position="25"/>
        <end position="295"/>
    </location>
</feature>
<reference evidence="4" key="1">
    <citation type="journal article" date="2019" name="Int. J. Syst. Evol. Microbiol.">
        <title>The Global Catalogue of Microorganisms (GCM) 10K type strain sequencing project: providing services to taxonomists for standard genome sequencing and annotation.</title>
        <authorList>
            <consortium name="The Broad Institute Genomics Platform"/>
            <consortium name="The Broad Institute Genome Sequencing Center for Infectious Disease"/>
            <person name="Wu L."/>
            <person name="Ma J."/>
        </authorList>
    </citation>
    <scope>NUCLEOTIDE SEQUENCE [LARGE SCALE GENOMIC DNA]</scope>
    <source>
        <strain evidence="4">KCTC 42875</strain>
    </source>
</reference>
<keyword evidence="2" id="KW-0732">Signal</keyword>
<evidence type="ECO:0000256" key="1">
    <source>
        <dbReference type="SAM" id="Coils"/>
    </source>
</evidence>
<dbReference type="RefSeq" id="WP_386759232.1">
    <property type="nucleotide sequence ID" value="NZ_JBHRXK010000004.1"/>
</dbReference>
<proteinExistence type="predicted"/>
<sequence>MNLHRLIAPLALSAALIAAPALQAADNPDLARLAQRLTALDANPEINSFAAYERLQARHALDALAAASSRERDAALYVAERRVQIAEVSARSQAAQREVDRLDRERSDLLVEASRQDAASARAEAERLRLQAQMQAEETERLRLQSESDAAAMQDVETALKGVAGAQTARLSAAREREAKLARQEAELVAGGKLPASKRDSRGEVFALGKDSFAAGKAGLSGGGDSAVRTVAAYAEAISAGSVKVEVSGADAKLAQRRADAIRDGLVAGGVVGSKVQATGRTGKAERAEVVFPGK</sequence>
<keyword evidence="4" id="KW-1185">Reference proteome</keyword>
<feature type="coiled-coil region" evidence="1">
    <location>
        <begin position="85"/>
        <end position="147"/>
    </location>
</feature>
<protein>
    <recommendedName>
        <fullName evidence="5">OmpA-like domain-containing protein</fullName>
    </recommendedName>
</protein>
<feature type="signal peptide" evidence="2">
    <location>
        <begin position="1"/>
        <end position="24"/>
    </location>
</feature>
<evidence type="ECO:0000313" key="4">
    <source>
        <dbReference type="Proteomes" id="UP001595740"/>
    </source>
</evidence>
<name>A0ABV7RS35_9GAMM</name>
<evidence type="ECO:0008006" key="5">
    <source>
        <dbReference type="Google" id="ProtNLM"/>
    </source>
</evidence>
<evidence type="ECO:0000256" key="2">
    <source>
        <dbReference type="SAM" id="SignalP"/>
    </source>
</evidence>
<evidence type="ECO:0000313" key="3">
    <source>
        <dbReference type="EMBL" id="MFC3551467.1"/>
    </source>
</evidence>
<dbReference type="Proteomes" id="UP001595740">
    <property type="component" value="Unassembled WGS sequence"/>
</dbReference>
<gene>
    <name evidence="3" type="ORF">ACFOLC_10650</name>
</gene>
<accession>A0ABV7RS35</accession>
<comment type="caution">
    <text evidence="3">The sequence shown here is derived from an EMBL/GenBank/DDBJ whole genome shotgun (WGS) entry which is preliminary data.</text>
</comment>
<keyword evidence="1" id="KW-0175">Coiled coil</keyword>
<organism evidence="3 4">
    <name type="scientific">Lysobacter cavernae</name>
    <dbReference type="NCBI Taxonomy" id="1685901"/>
    <lineage>
        <taxon>Bacteria</taxon>
        <taxon>Pseudomonadati</taxon>
        <taxon>Pseudomonadota</taxon>
        <taxon>Gammaproteobacteria</taxon>
        <taxon>Lysobacterales</taxon>
        <taxon>Lysobacteraceae</taxon>
        <taxon>Lysobacter</taxon>
    </lineage>
</organism>